<organism evidence="1 2">
    <name type="scientific">Plebeiibacterium marinum</name>
    <dbReference type="NCBI Taxonomy" id="2992111"/>
    <lineage>
        <taxon>Bacteria</taxon>
        <taxon>Pseudomonadati</taxon>
        <taxon>Bacteroidota</taxon>
        <taxon>Bacteroidia</taxon>
        <taxon>Marinilabiliales</taxon>
        <taxon>Marinilabiliaceae</taxon>
        <taxon>Plebeiibacterium</taxon>
    </lineage>
</organism>
<comment type="caution">
    <text evidence="1">The sequence shown here is derived from an EMBL/GenBank/DDBJ whole genome shotgun (WGS) entry which is preliminary data.</text>
</comment>
<protein>
    <recommendedName>
        <fullName evidence="3">PLD phosphodiesterase domain-containing protein</fullName>
    </recommendedName>
</protein>
<dbReference type="AlphaFoldDB" id="A0AAE3SJT1"/>
<proteinExistence type="predicted"/>
<dbReference type="EMBL" id="JAPDPI010000019">
    <property type="protein sequence ID" value="MCW3806075.1"/>
    <property type="molecule type" value="Genomic_DNA"/>
</dbReference>
<keyword evidence="2" id="KW-1185">Reference proteome</keyword>
<dbReference type="Gene3D" id="3.30.870.10">
    <property type="entry name" value="Endonuclease Chain A"/>
    <property type="match status" value="1"/>
</dbReference>
<accession>A0AAE3SJT1</accession>
<reference evidence="1" key="1">
    <citation type="submission" date="2022-10" db="EMBL/GenBank/DDBJ databases">
        <authorList>
            <person name="Yu W.X."/>
        </authorList>
    </citation>
    <scope>NUCLEOTIDE SEQUENCE</scope>
    <source>
        <strain evidence="1">D04</strain>
    </source>
</reference>
<dbReference type="Proteomes" id="UP001207408">
    <property type="component" value="Unassembled WGS sequence"/>
</dbReference>
<evidence type="ECO:0000313" key="1">
    <source>
        <dbReference type="EMBL" id="MCW3806075.1"/>
    </source>
</evidence>
<evidence type="ECO:0000313" key="2">
    <source>
        <dbReference type="Proteomes" id="UP001207408"/>
    </source>
</evidence>
<sequence length="295" mass="35113">MELIQPAEISGKIMTLFDQAKEEIIIVSPYNKFTYWKKLTQRIEKAKQRGVKIKWYIRKNVDNNVEQIRQIGIEPIEIDNLHCKLYLNEQHAVVTSMNLHEYSDTSSIDIGYYITEEDKYKELTDFIDVYIDSCYVTESKGIEAINRESATKKVDFIDSLVTFLLEMGFEKGNLKTNENRYGTVVTINEFMENFELILEPKGVYYRIDLRINYPYKIKNAIYEFLRSNENVLNRLIGFEIDFGRQMKRLKLDLEIFENYEYENWDNDEFEKLKPILINLIKVYKSQINNAIQLYV</sequence>
<dbReference type="SUPFAM" id="SSF56024">
    <property type="entry name" value="Phospholipase D/nuclease"/>
    <property type="match status" value="1"/>
</dbReference>
<evidence type="ECO:0008006" key="3">
    <source>
        <dbReference type="Google" id="ProtNLM"/>
    </source>
</evidence>
<dbReference type="CDD" id="cd00138">
    <property type="entry name" value="PLDc_SF"/>
    <property type="match status" value="1"/>
</dbReference>
<dbReference type="RefSeq" id="WP_301199447.1">
    <property type="nucleotide sequence ID" value="NZ_JAPDPI010000019.1"/>
</dbReference>
<gene>
    <name evidence="1" type="ORF">OM074_10585</name>
</gene>
<name>A0AAE3SJT1_9BACT</name>